<dbReference type="OrthoDB" id="3758993at2"/>
<evidence type="ECO:0000313" key="1">
    <source>
        <dbReference type="EMBL" id="QDO87280.1"/>
    </source>
</evidence>
<dbReference type="InterPro" id="IPR011047">
    <property type="entry name" value="Quinoprotein_ADH-like_sf"/>
</dbReference>
<organism evidence="1 2">
    <name type="scientific">Ornithinimicrobium ciconiae</name>
    <dbReference type="NCBI Taxonomy" id="2594265"/>
    <lineage>
        <taxon>Bacteria</taxon>
        <taxon>Bacillati</taxon>
        <taxon>Actinomycetota</taxon>
        <taxon>Actinomycetes</taxon>
        <taxon>Micrococcales</taxon>
        <taxon>Ornithinimicrobiaceae</taxon>
        <taxon>Ornithinimicrobium</taxon>
    </lineage>
</organism>
<dbReference type="KEGG" id="orz:FNH13_02150"/>
<name>A0A516G7D2_9MICO</name>
<gene>
    <name evidence="1" type="ORF">FNH13_02150</name>
</gene>
<dbReference type="RefSeq" id="WP_143781938.1">
    <property type="nucleotide sequence ID" value="NZ_CP041616.1"/>
</dbReference>
<dbReference type="EMBL" id="CP041616">
    <property type="protein sequence ID" value="QDO87280.1"/>
    <property type="molecule type" value="Genomic_DNA"/>
</dbReference>
<proteinExistence type="predicted"/>
<dbReference type="InterPro" id="IPR015943">
    <property type="entry name" value="WD40/YVTN_repeat-like_dom_sf"/>
</dbReference>
<dbReference type="Proteomes" id="UP000315395">
    <property type="component" value="Chromosome"/>
</dbReference>
<protein>
    <submittedName>
        <fullName evidence="1">Uncharacterized protein</fullName>
    </submittedName>
</protein>
<dbReference type="Gene3D" id="2.130.10.10">
    <property type="entry name" value="YVTN repeat-like/Quinoprotein amine dehydrogenase"/>
    <property type="match status" value="1"/>
</dbReference>
<evidence type="ECO:0000313" key="2">
    <source>
        <dbReference type="Proteomes" id="UP000315395"/>
    </source>
</evidence>
<accession>A0A516G7D2</accession>
<reference evidence="1 2" key="1">
    <citation type="submission" date="2019-07" db="EMBL/GenBank/DDBJ databases">
        <title>complete genome sequencing of Ornithinimicrobium sp. H23M54.</title>
        <authorList>
            <person name="Bae J.-W."/>
            <person name="Lee S.-Y."/>
        </authorList>
    </citation>
    <scope>NUCLEOTIDE SEQUENCE [LARGE SCALE GENOMIC DNA]</scope>
    <source>
        <strain evidence="1 2">H23M54</strain>
    </source>
</reference>
<keyword evidence="2" id="KW-1185">Reference proteome</keyword>
<dbReference type="AlphaFoldDB" id="A0A516G7D2"/>
<dbReference type="SUPFAM" id="SSF50998">
    <property type="entry name" value="Quinoprotein alcohol dehydrogenase-like"/>
    <property type="match status" value="1"/>
</dbReference>
<sequence length="413" mass="43984">MGLTRWIRVLGAVALLAAVVLGVGYLIGRPSAADNVLHELRGIDPEDVAQVGTTVVLADWDGTISLLDLESGQVHADVTDLGWLWKQWYAGRGEVALITTHQGGVIAYGHDGTELWSRPEFVGRTARPLAVFGDGTTVLRDCKRGEACVYRAVEPDGSQRWSQREGSSRWTTLEWYAEEVESGLPLQLPDQLVSQPRPNVAAGAEQEVLLHDPATGEGSRLGPGFAVAGEGVIAQLDTTDGACNLTIRRAGPDADVREFPRICEGFEDPGMALLGENVLIADGEQEILVTVEDGTVATVPQGLLNVEASAAGLIGLDETSWLFGTNDEGTMDHRVEADLLISHGAETIVATSYRQPWNPFAGDSVRHVVIDPVTGETCGTLEVTSLGSPTPLPGCRAVVTDPRVGESFVVGRP</sequence>